<feature type="transmembrane region" description="Helical" evidence="1">
    <location>
        <begin position="97"/>
        <end position="117"/>
    </location>
</feature>
<organism evidence="2 3">
    <name type="scientific">Anaerospora hongkongensis</name>
    <dbReference type="NCBI Taxonomy" id="244830"/>
    <lineage>
        <taxon>Bacteria</taxon>
        <taxon>Bacillati</taxon>
        <taxon>Bacillota</taxon>
        <taxon>Negativicutes</taxon>
        <taxon>Selenomonadales</taxon>
        <taxon>Sporomusaceae</taxon>
        <taxon>Anaerospora</taxon>
    </lineage>
</organism>
<evidence type="ECO:0000313" key="3">
    <source>
        <dbReference type="Proteomes" id="UP000295063"/>
    </source>
</evidence>
<sequence>MKEVNNVFAAIRKKPGGQLLAQGTAAVGFTVLSVLAIAGDNVVFGPLFLLLAVYYLKKLLKEPTNDLNEQQNACCSTGDPDAAKTELMQMLTYYKRLLQNWQWIAVFGWSLSAVLLIYAPSPVIVVTAGLAAYSTYAFIRCRQAVRRIETSPALGGKGGVY</sequence>
<keyword evidence="1" id="KW-0812">Transmembrane</keyword>
<comment type="caution">
    <text evidence="2">The sequence shown here is derived from an EMBL/GenBank/DDBJ whole genome shotgun (WGS) entry which is preliminary data.</text>
</comment>
<dbReference type="Proteomes" id="UP000295063">
    <property type="component" value="Unassembled WGS sequence"/>
</dbReference>
<protein>
    <submittedName>
        <fullName evidence="2">Uncharacterized protein</fullName>
    </submittedName>
</protein>
<dbReference type="EMBL" id="SLUI01000011">
    <property type="protein sequence ID" value="TCL35612.1"/>
    <property type="molecule type" value="Genomic_DNA"/>
</dbReference>
<feature type="transmembrane region" description="Helical" evidence="1">
    <location>
        <begin position="123"/>
        <end position="139"/>
    </location>
</feature>
<evidence type="ECO:0000313" key="2">
    <source>
        <dbReference type="EMBL" id="TCL35612.1"/>
    </source>
</evidence>
<keyword evidence="3" id="KW-1185">Reference proteome</keyword>
<keyword evidence="1" id="KW-0472">Membrane</keyword>
<proteinExistence type="predicted"/>
<reference evidence="2 3" key="1">
    <citation type="submission" date="2019-03" db="EMBL/GenBank/DDBJ databases">
        <title>Genomic Encyclopedia of Type Strains, Phase IV (KMG-IV): sequencing the most valuable type-strain genomes for metagenomic binning, comparative biology and taxonomic classification.</title>
        <authorList>
            <person name="Goeker M."/>
        </authorList>
    </citation>
    <scope>NUCLEOTIDE SEQUENCE [LARGE SCALE GENOMIC DNA]</scope>
    <source>
        <strain evidence="2 3">DSM 15969</strain>
    </source>
</reference>
<accession>A0A4R1PVZ6</accession>
<gene>
    <name evidence="2" type="ORF">EV210_11176</name>
</gene>
<dbReference type="AlphaFoldDB" id="A0A4R1PVZ6"/>
<keyword evidence="1" id="KW-1133">Transmembrane helix</keyword>
<evidence type="ECO:0000256" key="1">
    <source>
        <dbReference type="SAM" id="Phobius"/>
    </source>
</evidence>
<name>A0A4R1PVZ6_9FIRM</name>
<feature type="transmembrane region" description="Helical" evidence="1">
    <location>
        <begin position="29"/>
        <end position="56"/>
    </location>
</feature>